<evidence type="ECO:0000313" key="8">
    <source>
        <dbReference type="Proteomes" id="UP000590811"/>
    </source>
</evidence>
<proteinExistence type="predicted"/>
<dbReference type="Proteomes" id="UP000590811">
    <property type="component" value="Unassembled WGS sequence"/>
</dbReference>
<dbReference type="EMBL" id="JACHVT010000008">
    <property type="protein sequence ID" value="MBB2988192.1"/>
    <property type="molecule type" value="Genomic_DNA"/>
</dbReference>
<dbReference type="EMBL" id="RBXT01000001">
    <property type="protein sequence ID" value="RKT77938.1"/>
    <property type="molecule type" value="Genomic_DNA"/>
</dbReference>
<accession>A0A495Y1S5</accession>
<dbReference type="Pfam" id="PF11774">
    <property type="entry name" value="Lsr2"/>
    <property type="match status" value="1"/>
</dbReference>
<evidence type="ECO:0000313" key="5">
    <source>
        <dbReference type="EMBL" id="MBB2988192.1"/>
    </source>
</evidence>
<keyword evidence="1" id="KW-0238">DNA-binding</keyword>
<evidence type="ECO:0000256" key="2">
    <source>
        <dbReference type="SAM" id="MobiDB-lite"/>
    </source>
</evidence>
<evidence type="ECO:0000259" key="4">
    <source>
        <dbReference type="Pfam" id="PF23359"/>
    </source>
</evidence>
<protein>
    <submittedName>
        <fullName evidence="6">Lsr2 protein</fullName>
    </submittedName>
</protein>
<dbReference type="OrthoDB" id="4113332at2"/>
<dbReference type="Gene3D" id="4.10.320.10">
    <property type="entry name" value="E3-binding domain"/>
    <property type="match status" value="1"/>
</dbReference>
<sequence length="105" mass="11518">MQRTVTILVDDLDGTDAVETVRFSLDGESFEIDLNERNAAALRAAIRPWTARAHADGRPERSRTELRSSGDSRAAEIRAWAAGQGITVPARGRIPASVVREFDAR</sequence>
<feature type="domain" description="Lsr2 dimerization" evidence="3">
    <location>
        <begin position="2"/>
        <end position="53"/>
    </location>
</feature>
<dbReference type="InterPro" id="IPR042261">
    <property type="entry name" value="Lsr2-like_dimerization"/>
</dbReference>
<name>A0A495Y1S5_9MICO</name>
<comment type="caution">
    <text evidence="6">The sequence shown here is derived from an EMBL/GenBank/DDBJ whole genome shotgun (WGS) entry which is preliminary data.</text>
</comment>
<evidence type="ECO:0000259" key="3">
    <source>
        <dbReference type="Pfam" id="PF11774"/>
    </source>
</evidence>
<gene>
    <name evidence="6" type="ORF">DFJ68_1371</name>
    <name evidence="5" type="ORF">FHW14_003381</name>
</gene>
<dbReference type="Gene3D" id="3.30.60.230">
    <property type="entry name" value="Lsr2, dimerization domain"/>
    <property type="match status" value="1"/>
</dbReference>
<reference evidence="5 8" key="2">
    <citation type="submission" date="2020-08" db="EMBL/GenBank/DDBJ databases">
        <title>Genomic Encyclopedia of Type Strains, Phase IV (KMG-V): Genome sequencing to study the core and pangenomes of soil and plant-associated prokaryotes.</title>
        <authorList>
            <person name="Whitman W."/>
        </authorList>
    </citation>
    <scope>NUCLEOTIDE SEQUENCE [LARGE SCALE GENOMIC DNA]</scope>
    <source>
        <strain evidence="5 8">B3ACCR2</strain>
    </source>
</reference>
<keyword evidence="7" id="KW-1185">Reference proteome</keyword>
<feature type="region of interest" description="Disordered" evidence="2">
    <location>
        <begin position="52"/>
        <end position="72"/>
    </location>
</feature>
<evidence type="ECO:0000313" key="6">
    <source>
        <dbReference type="EMBL" id="RKT77938.1"/>
    </source>
</evidence>
<feature type="compositionally biased region" description="Basic and acidic residues" evidence="2">
    <location>
        <begin position="53"/>
        <end position="72"/>
    </location>
</feature>
<feature type="domain" description="Lsr2 DNA-binding" evidence="4">
    <location>
        <begin position="72"/>
        <end position="104"/>
    </location>
</feature>
<dbReference type="AlphaFoldDB" id="A0A495Y1S5"/>
<dbReference type="Proteomes" id="UP000278440">
    <property type="component" value="Unassembled WGS sequence"/>
</dbReference>
<reference evidence="6 7" key="1">
    <citation type="submission" date="2018-10" db="EMBL/GenBank/DDBJ databases">
        <title>Sequencing the genomes of 1000 actinobacteria strains.</title>
        <authorList>
            <person name="Klenk H.-P."/>
        </authorList>
    </citation>
    <scope>NUCLEOTIDE SEQUENCE [LARGE SCALE GENOMIC DNA]</scope>
    <source>
        <strain evidence="6 7">DSM 44267</strain>
    </source>
</reference>
<organism evidence="6 7">
    <name type="scientific">Terracoccus luteus</name>
    <dbReference type="NCBI Taxonomy" id="53356"/>
    <lineage>
        <taxon>Bacteria</taxon>
        <taxon>Bacillati</taxon>
        <taxon>Actinomycetota</taxon>
        <taxon>Actinomycetes</taxon>
        <taxon>Micrococcales</taxon>
        <taxon>Intrasporangiaceae</taxon>
        <taxon>Terracoccus</taxon>
    </lineage>
</organism>
<dbReference type="GO" id="GO:0016746">
    <property type="term" value="F:acyltransferase activity"/>
    <property type="evidence" value="ECO:0007669"/>
    <property type="project" value="InterPro"/>
</dbReference>
<dbReference type="GO" id="GO:0003677">
    <property type="term" value="F:DNA binding"/>
    <property type="evidence" value="ECO:0007669"/>
    <property type="project" value="UniProtKB-KW"/>
</dbReference>
<evidence type="ECO:0000313" key="7">
    <source>
        <dbReference type="Proteomes" id="UP000278440"/>
    </source>
</evidence>
<dbReference type="InterPro" id="IPR036625">
    <property type="entry name" value="E3-bd_dom_sf"/>
</dbReference>
<dbReference type="RefSeq" id="WP_121032108.1">
    <property type="nucleotide sequence ID" value="NZ_JACHVT010000008.1"/>
</dbReference>
<dbReference type="InterPro" id="IPR024412">
    <property type="entry name" value="Lsr2_dim_dom"/>
</dbReference>
<dbReference type="InterPro" id="IPR055370">
    <property type="entry name" value="Lsr2_DNA-bd"/>
</dbReference>
<evidence type="ECO:0000256" key="1">
    <source>
        <dbReference type="ARBA" id="ARBA00023125"/>
    </source>
</evidence>
<dbReference type="Pfam" id="PF23359">
    <property type="entry name" value="Lsr2_DNA-bd"/>
    <property type="match status" value="1"/>
</dbReference>